<dbReference type="Gene3D" id="2.40.30.170">
    <property type="match status" value="1"/>
</dbReference>
<feature type="coiled-coil region" evidence="2">
    <location>
        <begin position="108"/>
        <end position="135"/>
    </location>
</feature>
<accession>U3CJG2</accession>
<dbReference type="InterPro" id="IPR058627">
    <property type="entry name" value="MdtA-like_C"/>
</dbReference>
<sequence>MNMKKISQPFSNKLSPTTVLLIGALFCTPSFANKPKAPSHVAVTTQEVGVHHISQTLALVGKLQASQSVIIAPEVSGTIERIAVRTNQSVRKGQVLIELSKDKSSATVAEAQAYLNDEQRKLNEFERLRKSAAITLTEIEGQKASVDIAKARLSAAKAELNERTLTAPFSGHIGFVDFSLGKFVNSGTELLTLDNTTKMELDLQVPESYLPMLRTGMSVSAVSSAWGDEVFTGTLQGIDSRVNPDTLNLRVRISIDNNHQKLKPGMLVKATMKFPEIEASIIPVQALQYLGTKRFVYVVGKDNRAERREVFLGTRVENEVVIEKGLELGETIVVQGIVNMRDGIEVKDVNAKDVQSKKAKDGKGKKGSEVGQ</sequence>
<dbReference type="EMBL" id="BATM01000054">
    <property type="protein sequence ID" value="GAD81284.1"/>
    <property type="molecule type" value="Genomic_DNA"/>
</dbReference>
<feature type="region of interest" description="Disordered" evidence="3">
    <location>
        <begin position="352"/>
        <end position="372"/>
    </location>
</feature>
<evidence type="ECO:0000256" key="1">
    <source>
        <dbReference type="ARBA" id="ARBA00009477"/>
    </source>
</evidence>
<dbReference type="AlphaFoldDB" id="U3CJG2"/>
<feature type="chain" id="PRO_5004639509" evidence="4">
    <location>
        <begin position="33"/>
        <end position="372"/>
    </location>
</feature>
<name>U3CJG2_9VIBR</name>
<dbReference type="Gene3D" id="2.40.50.100">
    <property type="match status" value="1"/>
</dbReference>
<protein>
    <submittedName>
        <fullName evidence="8">Putative RND-type multidrug efflux pump membrane fusion protein</fullName>
    </submittedName>
</protein>
<proteinExistence type="inferred from homology"/>
<feature type="domain" description="CzcB-like barrel-sandwich hybrid" evidence="7">
    <location>
        <begin position="69"/>
        <end position="193"/>
    </location>
</feature>
<dbReference type="Gene3D" id="1.10.287.470">
    <property type="entry name" value="Helix hairpin bin"/>
    <property type="match status" value="1"/>
</dbReference>
<gene>
    <name evidence="8" type="ORF">VEZ01S_54_00350</name>
</gene>
<dbReference type="FunFam" id="2.40.420.20:FF:000007">
    <property type="entry name" value="HAE1 family efflux pump MFP component"/>
    <property type="match status" value="1"/>
</dbReference>
<dbReference type="Pfam" id="PF25954">
    <property type="entry name" value="Beta-barrel_RND_2"/>
    <property type="match status" value="1"/>
</dbReference>
<keyword evidence="9" id="KW-1185">Reference proteome</keyword>
<dbReference type="FunFam" id="2.40.30.170:FF:000010">
    <property type="entry name" value="Efflux RND transporter periplasmic adaptor subunit"/>
    <property type="match status" value="1"/>
</dbReference>
<dbReference type="InterPro" id="IPR058792">
    <property type="entry name" value="Beta-barrel_RND_2"/>
</dbReference>
<organism evidence="8 9">
    <name type="scientific">Vibrio ezurae NBRC 102218</name>
    <dbReference type="NCBI Taxonomy" id="1219080"/>
    <lineage>
        <taxon>Bacteria</taxon>
        <taxon>Pseudomonadati</taxon>
        <taxon>Pseudomonadota</taxon>
        <taxon>Gammaproteobacteria</taxon>
        <taxon>Vibrionales</taxon>
        <taxon>Vibrionaceae</taxon>
        <taxon>Vibrio</taxon>
    </lineage>
</organism>
<evidence type="ECO:0000256" key="4">
    <source>
        <dbReference type="SAM" id="SignalP"/>
    </source>
</evidence>
<evidence type="ECO:0000259" key="5">
    <source>
        <dbReference type="Pfam" id="PF25954"/>
    </source>
</evidence>
<dbReference type="SUPFAM" id="SSF111369">
    <property type="entry name" value="HlyD-like secretion proteins"/>
    <property type="match status" value="1"/>
</dbReference>
<reference evidence="8 9" key="1">
    <citation type="submission" date="2013-09" db="EMBL/GenBank/DDBJ databases">
        <title>Whole genome shotgun sequence of Vibrio ezurae NBRC 102218.</title>
        <authorList>
            <person name="Yoshida I."/>
            <person name="Hosoyama A."/>
            <person name="Numata M."/>
            <person name="Hashimoto M."/>
            <person name="Hosoyama Y."/>
            <person name="Tsuchikane K."/>
            <person name="Noguchi M."/>
            <person name="Hirakata S."/>
            <person name="Ichikawa N."/>
            <person name="Ohji S."/>
            <person name="Yamazoe A."/>
            <person name="Fujita N."/>
        </authorList>
    </citation>
    <scope>NUCLEOTIDE SEQUENCE [LARGE SCALE GENOMIC DNA]</scope>
    <source>
        <strain evidence="8 9">NBRC 102218</strain>
    </source>
</reference>
<dbReference type="STRING" id="1219080.VEZ01S_54_00350"/>
<evidence type="ECO:0000256" key="2">
    <source>
        <dbReference type="SAM" id="Coils"/>
    </source>
</evidence>
<dbReference type="Pfam" id="PF25973">
    <property type="entry name" value="BSH_CzcB"/>
    <property type="match status" value="1"/>
</dbReference>
<evidence type="ECO:0000259" key="6">
    <source>
        <dbReference type="Pfam" id="PF25967"/>
    </source>
</evidence>
<feature type="domain" description="CusB-like beta-barrel" evidence="5">
    <location>
        <begin position="201"/>
        <end position="272"/>
    </location>
</feature>
<evidence type="ECO:0000313" key="8">
    <source>
        <dbReference type="EMBL" id="GAD81284.1"/>
    </source>
</evidence>
<evidence type="ECO:0000313" key="9">
    <source>
        <dbReference type="Proteomes" id="UP000016562"/>
    </source>
</evidence>
<dbReference type="Pfam" id="PF25967">
    <property type="entry name" value="RND-MFP_C"/>
    <property type="match status" value="1"/>
</dbReference>
<dbReference type="Gene3D" id="2.40.420.20">
    <property type="match status" value="1"/>
</dbReference>
<keyword evidence="2" id="KW-0175">Coiled coil</keyword>
<keyword evidence="4" id="KW-0732">Signal</keyword>
<feature type="signal peptide" evidence="4">
    <location>
        <begin position="1"/>
        <end position="32"/>
    </location>
</feature>
<dbReference type="PANTHER" id="PTHR30469">
    <property type="entry name" value="MULTIDRUG RESISTANCE PROTEIN MDTA"/>
    <property type="match status" value="1"/>
</dbReference>
<dbReference type="eggNOG" id="COG0845">
    <property type="taxonomic scope" value="Bacteria"/>
</dbReference>
<dbReference type="Proteomes" id="UP000016562">
    <property type="component" value="Unassembled WGS sequence"/>
</dbReference>
<evidence type="ECO:0000259" key="7">
    <source>
        <dbReference type="Pfam" id="PF25973"/>
    </source>
</evidence>
<comment type="caution">
    <text evidence="8">The sequence shown here is derived from an EMBL/GenBank/DDBJ whole genome shotgun (WGS) entry which is preliminary data.</text>
</comment>
<comment type="similarity">
    <text evidence="1">Belongs to the membrane fusion protein (MFP) (TC 8.A.1) family.</text>
</comment>
<feature type="domain" description="Multidrug resistance protein MdtA-like C-terminal permuted SH3" evidence="6">
    <location>
        <begin position="280"/>
        <end position="337"/>
    </location>
</feature>
<dbReference type="InterPro" id="IPR006143">
    <property type="entry name" value="RND_pump_MFP"/>
</dbReference>
<dbReference type="GO" id="GO:0015562">
    <property type="term" value="F:efflux transmembrane transporter activity"/>
    <property type="evidence" value="ECO:0007669"/>
    <property type="project" value="TreeGrafter"/>
</dbReference>
<dbReference type="GO" id="GO:1990281">
    <property type="term" value="C:efflux pump complex"/>
    <property type="evidence" value="ECO:0007669"/>
    <property type="project" value="TreeGrafter"/>
</dbReference>
<dbReference type="NCBIfam" id="TIGR01730">
    <property type="entry name" value="RND_mfp"/>
    <property type="match status" value="1"/>
</dbReference>
<dbReference type="InterPro" id="IPR058647">
    <property type="entry name" value="BSH_CzcB-like"/>
</dbReference>
<dbReference type="PANTHER" id="PTHR30469:SF13">
    <property type="entry name" value="HAE1 FAMILY EFFLUX PUMP MFP COMPONENT"/>
    <property type="match status" value="1"/>
</dbReference>
<evidence type="ECO:0000256" key="3">
    <source>
        <dbReference type="SAM" id="MobiDB-lite"/>
    </source>
</evidence>